<accession>A0ABR2YJA3</accession>
<dbReference type="Pfam" id="PF00266">
    <property type="entry name" value="Aminotran_5"/>
    <property type="match status" value="1"/>
</dbReference>
<dbReference type="InterPro" id="IPR015421">
    <property type="entry name" value="PyrdxlP-dep_Trfase_major"/>
</dbReference>
<dbReference type="InterPro" id="IPR020578">
    <property type="entry name" value="Aminotrans_V_PyrdxlP_BS"/>
</dbReference>
<dbReference type="PANTHER" id="PTHR21152">
    <property type="entry name" value="AMINOTRANSFERASE CLASS V"/>
    <property type="match status" value="1"/>
</dbReference>
<dbReference type="SUPFAM" id="SSF53383">
    <property type="entry name" value="PLP-dependent transferases"/>
    <property type="match status" value="1"/>
</dbReference>
<proteinExistence type="inferred from homology"/>
<evidence type="ECO:0000256" key="6">
    <source>
        <dbReference type="RuleBase" id="RU004504"/>
    </source>
</evidence>
<evidence type="ECO:0000256" key="2">
    <source>
        <dbReference type="ARBA" id="ARBA00022576"/>
    </source>
</evidence>
<protein>
    <recommendedName>
        <fullName evidence="7">Aminotransferase class V domain-containing protein</fullName>
    </recommendedName>
</protein>
<dbReference type="InterPro" id="IPR015424">
    <property type="entry name" value="PyrdxlP-dep_Trfase"/>
</dbReference>
<evidence type="ECO:0000256" key="5">
    <source>
        <dbReference type="RuleBase" id="RU004075"/>
    </source>
</evidence>
<feature type="domain" description="Aminotransferase class V" evidence="7">
    <location>
        <begin position="104"/>
        <end position="356"/>
    </location>
</feature>
<dbReference type="Gene3D" id="3.40.640.10">
    <property type="entry name" value="Type I PLP-dependent aspartate aminotransferase-like (Major domain)"/>
    <property type="match status" value="1"/>
</dbReference>
<keyword evidence="3" id="KW-0808">Transferase</keyword>
<keyword evidence="2" id="KW-0032">Aminotransferase</keyword>
<evidence type="ECO:0000259" key="7">
    <source>
        <dbReference type="Pfam" id="PF00266"/>
    </source>
</evidence>
<name>A0ABR2YJA3_9CHLO</name>
<comment type="caution">
    <text evidence="8">The sequence shown here is derived from an EMBL/GenBank/DDBJ whole genome shotgun (WGS) entry which is preliminary data.</text>
</comment>
<evidence type="ECO:0000256" key="4">
    <source>
        <dbReference type="ARBA" id="ARBA00022898"/>
    </source>
</evidence>
<evidence type="ECO:0000256" key="1">
    <source>
        <dbReference type="ARBA" id="ARBA00001933"/>
    </source>
</evidence>
<dbReference type="InterPro" id="IPR015422">
    <property type="entry name" value="PyrdxlP-dep_Trfase_small"/>
</dbReference>
<dbReference type="Gene3D" id="3.90.1150.10">
    <property type="entry name" value="Aspartate Aminotransferase, domain 1"/>
    <property type="match status" value="1"/>
</dbReference>
<dbReference type="Proteomes" id="UP001491310">
    <property type="component" value="Unassembled WGS sequence"/>
</dbReference>
<comment type="cofactor">
    <cofactor evidence="1 6">
        <name>pyridoxal 5'-phosphate</name>
        <dbReference type="ChEBI" id="CHEBI:597326"/>
    </cofactor>
</comment>
<dbReference type="PANTHER" id="PTHR21152:SF24">
    <property type="entry name" value="ALANINE--GLYOXYLATE AMINOTRANSFERASE 1"/>
    <property type="match status" value="1"/>
</dbReference>
<reference evidence="8 9" key="1">
    <citation type="journal article" date="2024" name="Nat. Commun.">
        <title>Phylogenomics reveals the evolutionary origins of lichenization in chlorophyte algae.</title>
        <authorList>
            <person name="Puginier C."/>
            <person name="Libourel C."/>
            <person name="Otte J."/>
            <person name="Skaloud P."/>
            <person name="Haon M."/>
            <person name="Grisel S."/>
            <person name="Petersen M."/>
            <person name="Berrin J.G."/>
            <person name="Delaux P.M."/>
            <person name="Dal Grande F."/>
            <person name="Keller J."/>
        </authorList>
    </citation>
    <scope>NUCLEOTIDE SEQUENCE [LARGE SCALE GENOMIC DNA]</scope>
    <source>
        <strain evidence="8 9">SAG 216-7</strain>
    </source>
</reference>
<keyword evidence="4" id="KW-0663">Pyridoxal phosphate</keyword>
<keyword evidence="9" id="KW-1185">Reference proteome</keyword>
<dbReference type="InterPro" id="IPR000192">
    <property type="entry name" value="Aminotrans_V_dom"/>
</dbReference>
<dbReference type="EMBL" id="JALJOT010000010">
    <property type="protein sequence ID" value="KAK9906602.1"/>
    <property type="molecule type" value="Genomic_DNA"/>
</dbReference>
<comment type="similarity">
    <text evidence="5">Belongs to the class-V pyridoxal-phosphate-dependent aminotransferase family.</text>
</comment>
<evidence type="ECO:0000313" key="9">
    <source>
        <dbReference type="Proteomes" id="UP001491310"/>
    </source>
</evidence>
<gene>
    <name evidence="8" type="ORF">WJX75_004766</name>
</gene>
<sequence>MKRIVAQAVASSLWRTPATTSERAVAGQLFGSHGGPFGAGPLQSTQTRYFAAAPYSYTPPGRNHLAVPGPVNIHEQVMRAMDRPSQNHRDPWFPPFFQQILEDTKYIFKTTEGTPFVFPGTGTGGWEVALTNTLSPGDKVVTFRYGQFSHLWVDMMQRLGLDVQVVEVPWGGGADEAKLEQILKADTDKKIKAVAVVHNETTTGVTSDIGQVRQVMDSLSHPALLLVDGVSSIGALDFRFDEWKVDMAVTGSQKALSLPTGLAVVAASQKALEARKTAQLKRVYYDLEDQLATNPSGNVPYTPSIPLLYGLRETLGLIKAEGIDNVIARHHRLAEGTRKAVEGWGLTLLCKEPRWNSDSLTVIKTPEGVDSGKIVKEAYSRYNLSLGVGLSEVAGKVFRIGHLGNNDEVMVGSYLFGAEMAMISAGLPIKPGSGVSKAIEYWSATSNVIPTRG</sequence>
<evidence type="ECO:0000256" key="3">
    <source>
        <dbReference type="ARBA" id="ARBA00022679"/>
    </source>
</evidence>
<dbReference type="CDD" id="cd06451">
    <property type="entry name" value="AGAT_like"/>
    <property type="match status" value="1"/>
</dbReference>
<organism evidence="8 9">
    <name type="scientific">Coccomyxa subellipsoidea</name>
    <dbReference type="NCBI Taxonomy" id="248742"/>
    <lineage>
        <taxon>Eukaryota</taxon>
        <taxon>Viridiplantae</taxon>
        <taxon>Chlorophyta</taxon>
        <taxon>core chlorophytes</taxon>
        <taxon>Trebouxiophyceae</taxon>
        <taxon>Trebouxiophyceae incertae sedis</taxon>
        <taxon>Coccomyxaceae</taxon>
        <taxon>Coccomyxa</taxon>
    </lineage>
</organism>
<evidence type="ECO:0000313" key="8">
    <source>
        <dbReference type="EMBL" id="KAK9906602.1"/>
    </source>
</evidence>
<dbReference type="PROSITE" id="PS00595">
    <property type="entry name" value="AA_TRANSFER_CLASS_5"/>
    <property type="match status" value="1"/>
</dbReference>